<dbReference type="AlphaFoldDB" id="A0A919TTA2"/>
<gene>
    <name evidence="2" type="ORF">Ate02nite_41860</name>
</gene>
<dbReference type="EMBL" id="BOMY01000028">
    <property type="protein sequence ID" value="GIF21456.1"/>
    <property type="molecule type" value="Genomic_DNA"/>
</dbReference>
<sequence length="293" mass="32120">MIYQHPLHYLLGIEGVALLRSYYGDHDRAFAEDRVAEIRRLLDLAADGVEVAAVDTVAGYRIWSETYDQPGNGLFAIEEPFVHEIVDALPAGVALDAACGTGRHAAYLASRGHRVIGVDSSPDMLAHARLRIPDGDFRAGDLDRLPLPDDHVDLAVCALALAHQPDLRPGFAELARVLRPGGHLIVTDIHHEWVTLGSVPHVRSTAGEPQLIPSYRHRASDYVNAALPRRLELRRFEEPRTPGPEVRDGLPDDLTTGPWDVWPWSLMELAPAAIAAAASGVPSVALWHFVKVR</sequence>
<dbReference type="RefSeq" id="WP_203808043.1">
    <property type="nucleotide sequence ID" value="NZ_BOMY01000028.1"/>
</dbReference>
<name>A0A919TTA2_9ACTN</name>
<evidence type="ECO:0000313" key="2">
    <source>
        <dbReference type="EMBL" id="GIF21456.1"/>
    </source>
</evidence>
<feature type="domain" description="Methyltransferase type 11" evidence="1">
    <location>
        <begin position="95"/>
        <end position="186"/>
    </location>
</feature>
<dbReference type="CDD" id="cd02440">
    <property type="entry name" value="AdoMet_MTases"/>
    <property type="match status" value="1"/>
</dbReference>
<dbReference type="PANTHER" id="PTHR42912">
    <property type="entry name" value="METHYLTRANSFERASE"/>
    <property type="match status" value="1"/>
</dbReference>
<evidence type="ECO:0000313" key="3">
    <source>
        <dbReference type="Proteomes" id="UP000623608"/>
    </source>
</evidence>
<dbReference type="InterPro" id="IPR029063">
    <property type="entry name" value="SAM-dependent_MTases_sf"/>
</dbReference>
<accession>A0A919TTA2</accession>
<comment type="caution">
    <text evidence="2">The sequence shown here is derived from an EMBL/GenBank/DDBJ whole genome shotgun (WGS) entry which is preliminary data.</text>
</comment>
<keyword evidence="3" id="KW-1185">Reference proteome</keyword>
<protein>
    <recommendedName>
        <fullName evidence="1">Methyltransferase type 11 domain-containing protein</fullName>
    </recommendedName>
</protein>
<dbReference type="InterPro" id="IPR050508">
    <property type="entry name" value="Methyltransf_Superfamily"/>
</dbReference>
<dbReference type="GO" id="GO:0008757">
    <property type="term" value="F:S-adenosylmethionine-dependent methyltransferase activity"/>
    <property type="evidence" value="ECO:0007669"/>
    <property type="project" value="InterPro"/>
</dbReference>
<evidence type="ECO:0000259" key="1">
    <source>
        <dbReference type="Pfam" id="PF08241"/>
    </source>
</evidence>
<reference evidence="2" key="1">
    <citation type="submission" date="2021-01" db="EMBL/GenBank/DDBJ databases">
        <title>Whole genome shotgun sequence of Actinoplanes tereljensis NBRC 105297.</title>
        <authorList>
            <person name="Komaki H."/>
            <person name="Tamura T."/>
        </authorList>
    </citation>
    <scope>NUCLEOTIDE SEQUENCE</scope>
    <source>
        <strain evidence="2">NBRC 105297</strain>
    </source>
</reference>
<organism evidence="2 3">
    <name type="scientific">Paractinoplanes tereljensis</name>
    <dbReference type="NCBI Taxonomy" id="571912"/>
    <lineage>
        <taxon>Bacteria</taxon>
        <taxon>Bacillati</taxon>
        <taxon>Actinomycetota</taxon>
        <taxon>Actinomycetes</taxon>
        <taxon>Micromonosporales</taxon>
        <taxon>Micromonosporaceae</taxon>
        <taxon>Paractinoplanes</taxon>
    </lineage>
</organism>
<dbReference type="InterPro" id="IPR013216">
    <property type="entry name" value="Methyltransf_11"/>
</dbReference>
<dbReference type="Proteomes" id="UP000623608">
    <property type="component" value="Unassembled WGS sequence"/>
</dbReference>
<dbReference type="SUPFAM" id="SSF53335">
    <property type="entry name" value="S-adenosyl-L-methionine-dependent methyltransferases"/>
    <property type="match status" value="1"/>
</dbReference>
<dbReference type="Pfam" id="PF08241">
    <property type="entry name" value="Methyltransf_11"/>
    <property type="match status" value="1"/>
</dbReference>
<dbReference type="Gene3D" id="3.40.50.150">
    <property type="entry name" value="Vaccinia Virus protein VP39"/>
    <property type="match status" value="1"/>
</dbReference>
<proteinExistence type="predicted"/>